<organism evidence="8 9">
    <name type="scientific">Castilleja foliolosa</name>
    <dbReference type="NCBI Taxonomy" id="1961234"/>
    <lineage>
        <taxon>Eukaryota</taxon>
        <taxon>Viridiplantae</taxon>
        <taxon>Streptophyta</taxon>
        <taxon>Embryophyta</taxon>
        <taxon>Tracheophyta</taxon>
        <taxon>Spermatophyta</taxon>
        <taxon>Magnoliopsida</taxon>
        <taxon>eudicotyledons</taxon>
        <taxon>Gunneridae</taxon>
        <taxon>Pentapetalae</taxon>
        <taxon>asterids</taxon>
        <taxon>lamiids</taxon>
        <taxon>Lamiales</taxon>
        <taxon>Orobanchaceae</taxon>
        <taxon>Pedicularideae</taxon>
        <taxon>Castillejinae</taxon>
        <taxon>Castilleja</taxon>
    </lineage>
</organism>
<evidence type="ECO:0000259" key="7">
    <source>
        <dbReference type="Pfam" id="PF08244"/>
    </source>
</evidence>
<dbReference type="InterPro" id="IPR013189">
    <property type="entry name" value="Glyco_hydro_32_C"/>
</dbReference>
<dbReference type="SUPFAM" id="SSF75005">
    <property type="entry name" value="Arabinanase/levansucrase/invertase"/>
    <property type="match status" value="1"/>
</dbReference>
<dbReference type="InterPro" id="IPR013148">
    <property type="entry name" value="Glyco_hydro_32_N"/>
</dbReference>
<accession>A0ABD3CV33</accession>
<sequence length="589" mass="66798">MERSMIRVLFLHVILTVYGVRVEAFYQNRAFLQEQPYRTAFHFQPPKNWMNVMILWRLANGNELEDPNGPMYYNGVYHLFYQYNPYSAKWGNISWAHSVSYNLVDWIHLDHAINPSDPFDINGCWSGSATLIPDDHIIKPVILYTGANSLNQQVQNLATPKNLSDPFLTEWVKSSNNPLMTPINGLDSNNYRDPTTAWRTSDDTWRVLIGSRIEGHGAAVMYKSKDFVKWERTKTPLHTSNKTGMWECPDFYPVGVDGDKNGLDTSYNGVGVRHVLKASFNDHDYYVIGSYDSKTDGFSVDVDFMDDGIRLRYDYGVFYASKTFYDEAKKRRVLWGWVLEADSESDDVARGWSGLQSIPRSILLDKNGKQLIQWPIEELEKLRGKKVTIANQEIKSGENFQVSGITASQADVEVSFRLPNLEGVESINNYSLLDPRLLCSQMNASATGVLGPFGLLVLASEDLAEKTAVFFRIFKSDDKYVVLMCSDQSRSSLKTHVKEAFFGSFLDVDPNQEISLRTLVDHSIVESFGGKGRSCITARVYPKLAISKNAHIYAFNNGKKSVTISRLDGWSIKKAQIAQAHRRRKSSIS</sequence>
<dbReference type="InterPro" id="IPR013320">
    <property type="entry name" value="ConA-like_dom_sf"/>
</dbReference>
<comment type="caution">
    <text evidence="8">The sequence shown here is derived from an EMBL/GenBank/DDBJ whole genome shotgun (WGS) entry which is preliminary data.</text>
</comment>
<keyword evidence="3 4" id="KW-0326">Glycosidase</keyword>
<dbReference type="InterPro" id="IPR050551">
    <property type="entry name" value="Fructan_Metab_Enzymes"/>
</dbReference>
<dbReference type="InterPro" id="IPR001362">
    <property type="entry name" value="Glyco_hydro_32"/>
</dbReference>
<dbReference type="Gene3D" id="2.60.120.560">
    <property type="entry name" value="Exo-inulinase, domain 1"/>
    <property type="match status" value="1"/>
</dbReference>
<keyword evidence="2 4" id="KW-0378">Hydrolase</keyword>
<dbReference type="AlphaFoldDB" id="A0ABD3CV33"/>
<dbReference type="PANTHER" id="PTHR31953">
    <property type="entry name" value="BETA-FRUCTOFURANOSIDASE, INSOLUBLE ISOENZYME CWINV1-RELATED"/>
    <property type="match status" value="1"/>
</dbReference>
<dbReference type="SMART" id="SM00640">
    <property type="entry name" value="Glyco_32"/>
    <property type="match status" value="1"/>
</dbReference>
<feature type="chain" id="PRO_5044752536" evidence="5">
    <location>
        <begin position="20"/>
        <end position="589"/>
    </location>
</feature>
<keyword evidence="5" id="KW-0732">Signal</keyword>
<gene>
    <name evidence="8" type="ORF">CASFOL_022290</name>
</gene>
<evidence type="ECO:0000313" key="9">
    <source>
        <dbReference type="Proteomes" id="UP001632038"/>
    </source>
</evidence>
<dbReference type="Gene3D" id="2.115.10.20">
    <property type="entry name" value="Glycosyl hydrolase domain, family 43"/>
    <property type="match status" value="1"/>
</dbReference>
<feature type="domain" description="Glycosyl hydrolase family 32 C-terminal" evidence="7">
    <location>
        <begin position="378"/>
        <end position="570"/>
    </location>
</feature>
<dbReference type="Pfam" id="PF00251">
    <property type="entry name" value="Glyco_hydro_32N"/>
    <property type="match status" value="1"/>
</dbReference>
<feature type="signal peptide" evidence="5">
    <location>
        <begin position="1"/>
        <end position="19"/>
    </location>
</feature>
<dbReference type="Pfam" id="PF08244">
    <property type="entry name" value="Glyco_hydro_32C"/>
    <property type="match status" value="1"/>
</dbReference>
<evidence type="ECO:0000313" key="8">
    <source>
        <dbReference type="EMBL" id="KAL3633528.1"/>
    </source>
</evidence>
<dbReference type="CDD" id="cd18624">
    <property type="entry name" value="GH32_Fruct1-like"/>
    <property type="match status" value="1"/>
</dbReference>
<reference evidence="9" key="1">
    <citation type="journal article" date="2024" name="IScience">
        <title>Strigolactones Initiate the Formation of Haustorium-like Structures in Castilleja.</title>
        <authorList>
            <person name="Buerger M."/>
            <person name="Peterson D."/>
            <person name="Chory J."/>
        </authorList>
    </citation>
    <scope>NUCLEOTIDE SEQUENCE [LARGE SCALE GENOMIC DNA]</scope>
</reference>
<dbReference type="GO" id="GO:0016798">
    <property type="term" value="F:hydrolase activity, acting on glycosyl bonds"/>
    <property type="evidence" value="ECO:0007669"/>
    <property type="project" value="UniProtKB-KW"/>
</dbReference>
<dbReference type="Proteomes" id="UP001632038">
    <property type="component" value="Unassembled WGS sequence"/>
</dbReference>
<evidence type="ECO:0000256" key="1">
    <source>
        <dbReference type="ARBA" id="ARBA00009902"/>
    </source>
</evidence>
<name>A0ABD3CV33_9LAMI</name>
<comment type="similarity">
    <text evidence="1 4">Belongs to the glycosyl hydrolase 32 family.</text>
</comment>
<dbReference type="InterPro" id="IPR023296">
    <property type="entry name" value="Glyco_hydro_beta-prop_sf"/>
</dbReference>
<dbReference type="SUPFAM" id="SSF49899">
    <property type="entry name" value="Concanavalin A-like lectins/glucanases"/>
    <property type="match status" value="1"/>
</dbReference>
<keyword evidence="9" id="KW-1185">Reference proteome</keyword>
<dbReference type="FunFam" id="2.60.120.560:FF:000002">
    <property type="entry name" value="Beta-fructofuranosidase, insoluble isoenzyme CWINV1"/>
    <property type="match status" value="1"/>
</dbReference>
<feature type="domain" description="Glycosyl hydrolase family 32 N-terminal" evidence="6">
    <location>
        <begin position="42"/>
        <end position="375"/>
    </location>
</feature>
<evidence type="ECO:0000256" key="3">
    <source>
        <dbReference type="ARBA" id="ARBA00023295"/>
    </source>
</evidence>
<evidence type="ECO:0000256" key="4">
    <source>
        <dbReference type="RuleBase" id="RU362110"/>
    </source>
</evidence>
<dbReference type="EMBL" id="JAVIJP010000029">
    <property type="protein sequence ID" value="KAL3633528.1"/>
    <property type="molecule type" value="Genomic_DNA"/>
</dbReference>
<evidence type="ECO:0000256" key="2">
    <source>
        <dbReference type="ARBA" id="ARBA00022801"/>
    </source>
</evidence>
<proteinExistence type="inferred from homology"/>
<protein>
    <submittedName>
        <fullName evidence="8">Uncharacterized protein</fullName>
    </submittedName>
</protein>
<evidence type="ECO:0000259" key="6">
    <source>
        <dbReference type="Pfam" id="PF00251"/>
    </source>
</evidence>
<evidence type="ECO:0000256" key="5">
    <source>
        <dbReference type="SAM" id="SignalP"/>
    </source>
</evidence>